<dbReference type="OrthoDB" id="7360086at2"/>
<accession>A0A423PRP4</accession>
<dbReference type="Proteomes" id="UP000285123">
    <property type="component" value="Unassembled WGS sequence"/>
</dbReference>
<dbReference type="AlphaFoldDB" id="A0A423PRP4"/>
<proteinExistence type="predicted"/>
<evidence type="ECO:0008006" key="3">
    <source>
        <dbReference type="Google" id="ProtNLM"/>
    </source>
</evidence>
<protein>
    <recommendedName>
        <fullName evidence="3">Regulatory protein GemA</fullName>
    </recommendedName>
</protein>
<gene>
    <name evidence="1" type="ORF">SAHL_10745</name>
</gene>
<dbReference type="EMBL" id="AYKF01000088">
    <property type="protein sequence ID" value="ROO28232.1"/>
    <property type="molecule type" value="Genomic_DNA"/>
</dbReference>
<name>A0A423PRP4_9GAMM</name>
<organism evidence="1 2">
    <name type="scientific">Salinisphaera orenii YIM 95161</name>
    <dbReference type="NCBI Taxonomy" id="1051139"/>
    <lineage>
        <taxon>Bacteria</taxon>
        <taxon>Pseudomonadati</taxon>
        <taxon>Pseudomonadota</taxon>
        <taxon>Gammaproteobacteria</taxon>
        <taxon>Salinisphaerales</taxon>
        <taxon>Salinisphaeraceae</taxon>
        <taxon>Salinisphaera</taxon>
    </lineage>
</organism>
<reference evidence="1 2" key="1">
    <citation type="submission" date="2013-10" db="EMBL/GenBank/DDBJ databases">
        <title>Salinisphaera halophila YIM 95161 Genome Sequencing.</title>
        <authorList>
            <person name="Lai Q."/>
            <person name="Li C."/>
            <person name="Shao Z."/>
        </authorList>
    </citation>
    <scope>NUCLEOTIDE SEQUENCE [LARGE SCALE GENOMIC DNA]</scope>
    <source>
        <strain evidence="1 2">YIM 95161</strain>
    </source>
</reference>
<evidence type="ECO:0000313" key="1">
    <source>
        <dbReference type="EMBL" id="ROO28232.1"/>
    </source>
</evidence>
<sequence length="142" mass="16251">MSTRNATLAKIHIAKKDLALDDAVYREILWTVARVRSAKDLDAHGRDAVLSHFRSRGWKPKVAKRAGKVPHNRDREPMLRKIEALLTDQGLPWSYADAIAQQMFSVERLAWLRDEQQLRAVIAALDKRRRRIPDRGPEPPAA</sequence>
<dbReference type="Pfam" id="PF06252">
    <property type="entry name" value="GemA"/>
    <property type="match status" value="1"/>
</dbReference>
<comment type="caution">
    <text evidence="1">The sequence shown here is derived from an EMBL/GenBank/DDBJ whole genome shotgun (WGS) entry which is preliminary data.</text>
</comment>
<dbReference type="RefSeq" id="WP_123591407.1">
    <property type="nucleotide sequence ID" value="NZ_AYKF01000088.1"/>
</dbReference>
<evidence type="ECO:0000313" key="2">
    <source>
        <dbReference type="Proteomes" id="UP000285123"/>
    </source>
</evidence>
<dbReference type="InterPro" id="IPR009363">
    <property type="entry name" value="Phage_Mu_Gp16"/>
</dbReference>